<dbReference type="Gene3D" id="3.40.30.10">
    <property type="entry name" value="Glutaredoxin"/>
    <property type="match status" value="1"/>
</dbReference>
<dbReference type="FunFam" id="1.10.10.1590:FF:000001">
    <property type="entry name" value="NADH-quinone oxidoreductase subunit E"/>
    <property type="match status" value="1"/>
</dbReference>
<evidence type="ECO:0000313" key="10">
    <source>
        <dbReference type="Proteomes" id="UP000257131"/>
    </source>
</evidence>
<dbReference type="InterPro" id="IPR028431">
    <property type="entry name" value="NADP_DH_HndA-like"/>
</dbReference>
<dbReference type="Pfam" id="PF01257">
    <property type="entry name" value="2Fe-2S_thioredx"/>
    <property type="match status" value="1"/>
</dbReference>
<comment type="caution">
    <text evidence="9">The sequence shown here is derived from an EMBL/GenBank/DDBJ whole genome shotgun (WGS) entry which is preliminary data.</text>
</comment>
<keyword evidence="2 8" id="KW-0001">2Fe-2S</keyword>
<keyword evidence="5 8" id="KW-0411">Iron-sulfur</keyword>
<evidence type="ECO:0000256" key="2">
    <source>
        <dbReference type="ARBA" id="ARBA00022714"/>
    </source>
</evidence>
<dbReference type="InterPro" id="IPR041921">
    <property type="entry name" value="NuoE_N"/>
</dbReference>
<feature type="binding site" evidence="8">
    <location>
        <position position="128"/>
    </location>
    <ligand>
        <name>[2Fe-2S] cluster</name>
        <dbReference type="ChEBI" id="CHEBI:190135"/>
    </ligand>
</feature>
<dbReference type="CDD" id="cd03081">
    <property type="entry name" value="TRX_Fd_NuoE_FDH_gamma"/>
    <property type="match status" value="1"/>
</dbReference>
<feature type="binding site" evidence="8">
    <location>
        <position position="88"/>
    </location>
    <ligand>
        <name>[2Fe-2S] cluster</name>
        <dbReference type="ChEBI" id="CHEBI:190135"/>
    </ligand>
</feature>
<comment type="catalytic activity">
    <reaction evidence="7">
        <text>a quinone + NADH + 5 H(+)(in) = a quinol + NAD(+) + 4 H(+)(out)</text>
        <dbReference type="Rhea" id="RHEA:57888"/>
        <dbReference type="ChEBI" id="CHEBI:15378"/>
        <dbReference type="ChEBI" id="CHEBI:24646"/>
        <dbReference type="ChEBI" id="CHEBI:57540"/>
        <dbReference type="ChEBI" id="CHEBI:57945"/>
        <dbReference type="ChEBI" id="CHEBI:132124"/>
    </reaction>
</comment>
<evidence type="ECO:0000256" key="1">
    <source>
        <dbReference type="ARBA" id="ARBA00010643"/>
    </source>
</evidence>
<keyword evidence="4 8" id="KW-0408">Iron</keyword>
<keyword evidence="3 8" id="KW-0479">Metal-binding</keyword>
<comment type="cofactor">
    <cofactor evidence="8">
        <name>[2Fe-2S] cluster</name>
        <dbReference type="ChEBI" id="CHEBI:190135"/>
    </cofactor>
    <text evidence="8">Binds 1 [2Fe-2S] cluster.</text>
</comment>
<dbReference type="EMBL" id="QOHR01000014">
    <property type="protein sequence ID" value="REC56017.1"/>
    <property type="molecule type" value="Genomic_DNA"/>
</dbReference>
<dbReference type="GO" id="GO:0046872">
    <property type="term" value="F:metal ion binding"/>
    <property type="evidence" value="ECO:0007669"/>
    <property type="project" value="UniProtKB-KW"/>
</dbReference>
<dbReference type="Gene3D" id="1.10.10.1590">
    <property type="entry name" value="NADH-quinone oxidoreductase subunit E"/>
    <property type="match status" value="1"/>
</dbReference>
<comment type="similarity">
    <text evidence="1">Belongs to the complex I 24 kDa subunit family.</text>
</comment>
<dbReference type="SUPFAM" id="SSF52833">
    <property type="entry name" value="Thioredoxin-like"/>
    <property type="match status" value="1"/>
</dbReference>
<gene>
    <name evidence="9" type="ORF">DRV84_10350</name>
</gene>
<name>A0A3D9BRB0_9RHOB</name>
<dbReference type="PANTHER" id="PTHR43342:SF1">
    <property type="entry name" value="BIFURCATING [FEFE] HYDROGENASE GAMMA SUBUNIT"/>
    <property type="match status" value="1"/>
</dbReference>
<evidence type="ECO:0000256" key="3">
    <source>
        <dbReference type="ARBA" id="ARBA00022723"/>
    </source>
</evidence>
<keyword evidence="10" id="KW-1185">Reference proteome</keyword>
<dbReference type="RefSeq" id="WP_115980144.1">
    <property type="nucleotide sequence ID" value="NZ_QOHR01000014.1"/>
</dbReference>
<dbReference type="PIRSF" id="PIRSF000216">
    <property type="entry name" value="NADH_DH_24kDa"/>
    <property type="match status" value="1"/>
</dbReference>
<evidence type="ECO:0000256" key="5">
    <source>
        <dbReference type="ARBA" id="ARBA00023014"/>
    </source>
</evidence>
<evidence type="ECO:0000256" key="8">
    <source>
        <dbReference type="PIRSR" id="PIRSR000216-1"/>
    </source>
</evidence>
<dbReference type="GO" id="GO:0051537">
    <property type="term" value="F:2 iron, 2 sulfur cluster binding"/>
    <property type="evidence" value="ECO:0007669"/>
    <property type="project" value="UniProtKB-KW"/>
</dbReference>
<protein>
    <submittedName>
        <fullName evidence="9">Formate dehydrogenase subunit gamma</fullName>
    </submittedName>
</protein>
<dbReference type="NCBIfam" id="NF004638">
    <property type="entry name" value="PRK05988.1"/>
    <property type="match status" value="1"/>
</dbReference>
<accession>A0A3D9BRB0</accession>
<proteinExistence type="inferred from homology"/>
<organism evidence="9 10">
    <name type="scientific">Rhodosalinus sediminis</name>
    <dbReference type="NCBI Taxonomy" id="1940533"/>
    <lineage>
        <taxon>Bacteria</taxon>
        <taxon>Pseudomonadati</taxon>
        <taxon>Pseudomonadota</taxon>
        <taxon>Alphaproteobacteria</taxon>
        <taxon>Rhodobacterales</taxon>
        <taxon>Paracoccaceae</taxon>
        <taxon>Rhodosalinus</taxon>
    </lineage>
</organism>
<dbReference type="Proteomes" id="UP000257131">
    <property type="component" value="Unassembled WGS sequence"/>
</dbReference>
<feature type="binding site" evidence="8">
    <location>
        <position position="124"/>
    </location>
    <ligand>
        <name>[2Fe-2S] cluster</name>
        <dbReference type="ChEBI" id="CHEBI:190135"/>
    </ligand>
</feature>
<comment type="cofactor">
    <cofactor evidence="6">
        <name>[2Fe-2S] cluster</name>
        <dbReference type="ChEBI" id="CHEBI:190135"/>
    </cofactor>
</comment>
<evidence type="ECO:0000256" key="7">
    <source>
        <dbReference type="ARBA" id="ARBA00047712"/>
    </source>
</evidence>
<sequence length="158" mass="16360">MALDTTETRHARLEAILDAHAGREGPLLPILHDVQAAFGCVPAETIPRIADRLNLTRAEVHGVVSFYHDFRDEPAGRVVVKICRAEACKAVGSDALAAAAEARCGVAMGGTAPGGAVTLEPVYCLGLCACGPAAMVDGEILGRMDAARLDAALTERGA</sequence>
<dbReference type="InterPro" id="IPR036249">
    <property type="entry name" value="Thioredoxin-like_sf"/>
</dbReference>
<dbReference type="AlphaFoldDB" id="A0A3D9BRB0"/>
<evidence type="ECO:0000256" key="6">
    <source>
        <dbReference type="ARBA" id="ARBA00034078"/>
    </source>
</evidence>
<reference evidence="9 10" key="1">
    <citation type="journal article" date="2017" name="Int. J. Syst. Evol. Microbiol.">
        <title>Rhodosalinus sediminis gen. nov., sp. nov., isolated from marine saltern.</title>
        <authorList>
            <person name="Guo L.Y."/>
            <person name="Ling S.K."/>
            <person name="Li C.M."/>
            <person name="Chen G.J."/>
            <person name="Du Z.J."/>
        </authorList>
    </citation>
    <scope>NUCLEOTIDE SEQUENCE [LARGE SCALE GENOMIC DNA]</scope>
    <source>
        <strain evidence="9 10">WDN1C137</strain>
    </source>
</reference>
<dbReference type="PANTHER" id="PTHR43342">
    <property type="entry name" value="NADH-QUINONE OXIDOREDUCTASE, E SUBUNIT"/>
    <property type="match status" value="1"/>
</dbReference>
<evidence type="ECO:0000256" key="4">
    <source>
        <dbReference type="ARBA" id="ARBA00023004"/>
    </source>
</evidence>
<evidence type="ECO:0000313" key="9">
    <source>
        <dbReference type="EMBL" id="REC56017.1"/>
    </source>
</evidence>
<dbReference type="InterPro" id="IPR002023">
    <property type="entry name" value="NuoE-like"/>
</dbReference>
<dbReference type="PROSITE" id="PS01099">
    <property type="entry name" value="COMPLEX1_24K"/>
    <property type="match status" value="1"/>
</dbReference>
<feature type="binding site" evidence="8">
    <location>
        <position position="83"/>
    </location>
    <ligand>
        <name>[2Fe-2S] cluster</name>
        <dbReference type="ChEBI" id="CHEBI:190135"/>
    </ligand>
</feature>
<dbReference type="OrthoDB" id="9807941at2"/>
<dbReference type="GO" id="GO:0016491">
    <property type="term" value="F:oxidoreductase activity"/>
    <property type="evidence" value="ECO:0007669"/>
    <property type="project" value="InterPro"/>
</dbReference>